<comment type="caution">
    <text evidence="3">The sequence shown here is derived from an EMBL/GenBank/DDBJ whole genome shotgun (WGS) entry which is preliminary data.</text>
</comment>
<keyword evidence="2" id="KW-0732">Signal</keyword>
<feature type="compositionally biased region" description="Polar residues" evidence="1">
    <location>
        <begin position="239"/>
        <end position="249"/>
    </location>
</feature>
<gene>
    <name evidence="3" type="ORF">ACFFF8_11260</name>
</gene>
<dbReference type="Proteomes" id="UP001589858">
    <property type="component" value="Unassembled WGS sequence"/>
</dbReference>
<dbReference type="PROSITE" id="PS51257">
    <property type="entry name" value="PROKAR_LIPOPROTEIN"/>
    <property type="match status" value="1"/>
</dbReference>
<feature type="region of interest" description="Disordered" evidence="1">
    <location>
        <begin position="224"/>
        <end position="249"/>
    </location>
</feature>
<sequence>MVNLNKRGLMLGLSLAAGSLVMGLSGCGPQKVAVAPPPPPPAIVIPPRPMPPMGAQANMIIPALAANGARVTVNSGVSQAQALWNLRSAYNVAALNCMGPDHGPILAGYKVFLVRHAKALAATNKTVDKEFAKRYGAGRSGIKARETYQTQVYNFFALPPVVPSLCSAMISLSAELEAQPANQLDSIAVTDLARAEAPYMEFFNSYEQYRADLAAWEARYGAGQAGTASGSTPVAVGSTVKSPQQASAQ</sequence>
<evidence type="ECO:0000256" key="1">
    <source>
        <dbReference type="SAM" id="MobiDB-lite"/>
    </source>
</evidence>
<dbReference type="RefSeq" id="WP_267223732.1">
    <property type="nucleotide sequence ID" value="NZ_JAPCWC010000027.1"/>
</dbReference>
<organism evidence="3 4">
    <name type="scientific">Novosphingobium clariflavum</name>
    <dbReference type="NCBI Taxonomy" id="2029884"/>
    <lineage>
        <taxon>Bacteria</taxon>
        <taxon>Pseudomonadati</taxon>
        <taxon>Pseudomonadota</taxon>
        <taxon>Alphaproteobacteria</taxon>
        <taxon>Sphingomonadales</taxon>
        <taxon>Sphingomonadaceae</taxon>
        <taxon>Novosphingobium</taxon>
    </lineage>
</organism>
<dbReference type="EMBL" id="JBHLTM010000041">
    <property type="protein sequence ID" value="MFC0685177.1"/>
    <property type="molecule type" value="Genomic_DNA"/>
</dbReference>
<proteinExistence type="predicted"/>
<feature type="signal peptide" evidence="2">
    <location>
        <begin position="1"/>
        <end position="23"/>
    </location>
</feature>
<accession>A0ABV6S7G5</accession>
<evidence type="ECO:0000313" key="3">
    <source>
        <dbReference type="EMBL" id="MFC0685177.1"/>
    </source>
</evidence>
<evidence type="ECO:0000313" key="4">
    <source>
        <dbReference type="Proteomes" id="UP001589858"/>
    </source>
</evidence>
<keyword evidence="4" id="KW-1185">Reference proteome</keyword>
<reference evidence="3 4" key="1">
    <citation type="submission" date="2024-09" db="EMBL/GenBank/DDBJ databases">
        <authorList>
            <person name="Sun Q."/>
            <person name="Mori K."/>
        </authorList>
    </citation>
    <scope>NUCLEOTIDE SEQUENCE [LARGE SCALE GENOMIC DNA]</scope>
    <source>
        <strain evidence="3 4">CICC 11035S</strain>
    </source>
</reference>
<feature type="chain" id="PRO_5046005278" description="Lipoprotein" evidence="2">
    <location>
        <begin position="24"/>
        <end position="249"/>
    </location>
</feature>
<evidence type="ECO:0000256" key="2">
    <source>
        <dbReference type="SAM" id="SignalP"/>
    </source>
</evidence>
<name>A0ABV6S7G5_9SPHN</name>
<protein>
    <recommendedName>
        <fullName evidence="5">Lipoprotein</fullName>
    </recommendedName>
</protein>
<evidence type="ECO:0008006" key="5">
    <source>
        <dbReference type="Google" id="ProtNLM"/>
    </source>
</evidence>